<dbReference type="NCBIfam" id="TIGR02848">
    <property type="entry name" value="spore_III_AC"/>
    <property type="match status" value="1"/>
</dbReference>
<keyword evidence="1" id="KW-1133">Transmembrane helix</keyword>
<evidence type="ECO:0000256" key="1">
    <source>
        <dbReference type="SAM" id="Phobius"/>
    </source>
</evidence>
<accession>A0ABS4GCL5</accession>
<feature type="transmembrane region" description="Helical" evidence="1">
    <location>
        <begin position="7"/>
        <end position="25"/>
    </location>
</feature>
<evidence type="ECO:0000313" key="3">
    <source>
        <dbReference type="Proteomes" id="UP001519342"/>
    </source>
</evidence>
<dbReference type="Proteomes" id="UP001519342">
    <property type="component" value="Unassembled WGS sequence"/>
</dbReference>
<feature type="transmembrane region" description="Helical" evidence="1">
    <location>
        <begin position="37"/>
        <end position="58"/>
    </location>
</feature>
<name>A0ABS4GCL5_9FIRM</name>
<organism evidence="2 3">
    <name type="scientific">Sedimentibacter acidaminivorans</name>
    <dbReference type="NCBI Taxonomy" id="913099"/>
    <lineage>
        <taxon>Bacteria</taxon>
        <taxon>Bacillati</taxon>
        <taxon>Bacillota</taxon>
        <taxon>Tissierellia</taxon>
        <taxon>Sedimentibacter</taxon>
    </lineage>
</organism>
<gene>
    <name evidence="2" type="ORF">J2Z76_001289</name>
</gene>
<protein>
    <submittedName>
        <fullName evidence="2">Stage III sporulation protein AC</fullName>
    </submittedName>
</protein>
<dbReference type="EMBL" id="JAGGKS010000003">
    <property type="protein sequence ID" value="MBP1925430.1"/>
    <property type="molecule type" value="Genomic_DNA"/>
</dbReference>
<comment type="caution">
    <text evidence="2">The sequence shown here is derived from an EMBL/GenBank/DDBJ whole genome shotgun (WGS) entry which is preliminary data.</text>
</comment>
<keyword evidence="1" id="KW-0472">Membrane</keyword>
<keyword evidence="1" id="KW-0812">Transmembrane</keyword>
<dbReference type="InterPro" id="IPR009570">
    <property type="entry name" value="Spore_III_AC"/>
</dbReference>
<dbReference type="Pfam" id="PF06686">
    <property type="entry name" value="SpoIIIAC"/>
    <property type="match status" value="1"/>
</dbReference>
<proteinExistence type="predicted"/>
<evidence type="ECO:0000313" key="2">
    <source>
        <dbReference type="EMBL" id="MBP1925430.1"/>
    </source>
</evidence>
<dbReference type="InterPro" id="IPR025664">
    <property type="entry name" value="Spore_III_AC/AD"/>
</dbReference>
<sequence>MNMDIDIIFKVGAIGILVAVFNQILSRTGRDEQAMFITLAGVIVVMALIINMMNDLFIEVKTIFNLY</sequence>
<reference evidence="2 3" key="1">
    <citation type="submission" date="2021-03" db="EMBL/GenBank/DDBJ databases">
        <title>Genomic Encyclopedia of Type Strains, Phase IV (KMG-IV): sequencing the most valuable type-strain genomes for metagenomic binning, comparative biology and taxonomic classification.</title>
        <authorList>
            <person name="Goeker M."/>
        </authorList>
    </citation>
    <scope>NUCLEOTIDE SEQUENCE [LARGE SCALE GENOMIC DNA]</scope>
    <source>
        <strain evidence="2 3">DSM 24004</strain>
    </source>
</reference>
<keyword evidence="3" id="KW-1185">Reference proteome</keyword>